<dbReference type="InterPro" id="IPR000719">
    <property type="entry name" value="Prot_kinase_dom"/>
</dbReference>
<feature type="binding site" evidence="3">
    <location>
        <position position="316"/>
    </location>
    <ligand>
        <name>ATP</name>
        <dbReference type="ChEBI" id="CHEBI:30616"/>
    </ligand>
</feature>
<dbReference type="InterPro" id="IPR017441">
    <property type="entry name" value="Protein_kinase_ATP_BS"/>
</dbReference>
<protein>
    <submittedName>
        <fullName evidence="6">Protein kinase, putative</fullName>
    </submittedName>
</protein>
<evidence type="ECO:0000259" key="5">
    <source>
        <dbReference type="PROSITE" id="PS50011"/>
    </source>
</evidence>
<evidence type="ECO:0000256" key="4">
    <source>
        <dbReference type="SAM" id="MobiDB-lite"/>
    </source>
</evidence>
<keyword evidence="6" id="KW-0808">Transferase</keyword>
<dbReference type="OrthoDB" id="68483at2759"/>
<dbReference type="AlphaFoldDB" id="A0A0S4KLK1"/>
<keyword evidence="7" id="KW-1185">Reference proteome</keyword>
<organism evidence="6 7">
    <name type="scientific">Bodo saltans</name>
    <name type="common">Flagellated protozoan</name>
    <dbReference type="NCBI Taxonomy" id="75058"/>
    <lineage>
        <taxon>Eukaryota</taxon>
        <taxon>Discoba</taxon>
        <taxon>Euglenozoa</taxon>
        <taxon>Kinetoplastea</taxon>
        <taxon>Metakinetoplastina</taxon>
        <taxon>Eubodonida</taxon>
        <taxon>Bodonidae</taxon>
        <taxon>Bodo</taxon>
    </lineage>
</organism>
<dbReference type="SMART" id="SM00220">
    <property type="entry name" value="S_TKc"/>
    <property type="match status" value="1"/>
</dbReference>
<dbReference type="PROSITE" id="PS50011">
    <property type="entry name" value="PROTEIN_KINASE_DOM"/>
    <property type="match status" value="1"/>
</dbReference>
<keyword evidence="2 3" id="KW-0067">ATP-binding</keyword>
<feature type="region of interest" description="Disordered" evidence="4">
    <location>
        <begin position="328"/>
        <end position="360"/>
    </location>
</feature>
<dbReference type="PROSITE" id="PS00108">
    <property type="entry name" value="PROTEIN_KINASE_ST"/>
    <property type="match status" value="1"/>
</dbReference>
<evidence type="ECO:0000256" key="3">
    <source>
        <dbReference type="PROSITE-ProRule" id="PRU10141"/>
    </source>
</evidence>
<dbReference type="GO" id="GO:0005737">
    <property type="term" value="C:cytoplasm"/>
    <property type="evidence" value="ECO:0007669"/>
    <property type="project" value="TreeGrafter"/>
</dbReference>
<dbReference type="PANTHER" id="PTHR24346:SF77">
    <property type="entry name" value="SERINE THREONINE PROTEIN KINASE"/>
    <property type="match status" value="1"/>
</dbReference>
<accession>A0A0S4KLK1</accession>
<keyword evidence="6" id="KW-0418">Kinase</keyword>
<proteinExistence type="predicted"/>
<dbReference type="Gene3D" id="1.10.510.10">
    <property type="entry name" value="Transferase(Phosphotransferase) domain 1"/>
    <property type="match status" value="1"/>
</dbReference>
<evidence type="ECO:0000256" key="1">
    <source>
        <dbReference type="ARBA" id="ARBA00022741"/>
    </source>
</evidence>
<keyword evidence="1 3" id="KW-0547">Nucleotide-binding</keyword>
<dbReference type="GO" id="GO:0004674">
    <property type="term" value="F:protein serine/threonine kinase activity"/>
    <property type="evidence" value="ECO:0007669"/>
    <property type="project" value="TreeGrafter"/>
</dbReference>
<dbReference type="GO" id="GO:0005524">
    <property type="term" value="F:ATP binding"/>
    <property type="evidence" value="ECO:0007669"/>
    <property type="project" value="UniProtKB-UniRule"/>
</dbReference>
<dbReference type="CDD" id="cd14008">
    <property type="entry name" value="STKc_LKB1_CaMKK"/>
    <property type="match status" value="1"/>
</dbReference>
<gene>
    <name evidence="6" type="ORF">BSAL_94230</name>
</gene>
<dbReference type="Gene3D" id="3.30.200.20">
    <property type="entry name" value="Phosphorylase Kinase, domain 1"/>
    <property type="match status" value="1"/>
</dbReference>
<evidence type="ECO:0000313" key="7">
    <source>
        <dbReference type="Proteomes" id="UP000051952"/>
    </source>
</evidence>
<sequence>MDNWSAASSPKICERQQSIVERRPMFVSSEGAPLLLSTVINEADSVASASIQTNNTVRRSPSSSTGTNLPIGDFTSTLVLNSEASPNSYSSDLLQLMEPSASNWASPTARRNKGLRNRVGERLGNSVLALNNLKHQYLRLTGDVVSFSATTPAAAPHRGDITMMLDSMHQGDVVQHCVQLHQFIQEALGMSMEQFDDERPAPGATSAAAAGITVPSMFRANLVSPAFATPHVTTTTTVSAAFAADDPNSADLTHSMSNTSMIAEPVRTTREARKSIDEDGSKMINDYVVLDDIGRGSFGKVKLAFDTKLCRMVAIKILRKPSSWGVSTTSSVDHNTAGRIGNARDDDQDADQSARPISRKQTQHLALQREIAVMKKLRHKNVVSLFEVIDDPDAEKLYIVMQYVDNGSVGKVNSDGSCTIVPPGMLLQIASQLLAGLQYLHSRGVVHRDIKPENILINTEGEAFLADFGVSEHFEQSSPFSRDDVDDGLTTAASVNVEGKRGTKLFMAPELLLLTDTTSTTSDNDDRTNSPGTVKGRTVDTWALGVTLFALLTGHLPFDSEEQIMDENCVPQQMSQLPEMWAPLIQGLLERKWEQRWTAQQARQYIKHIIVASSGNMNEVTTELIQASSMLAVRYVDPQAALIAEAASGAFAVGDEGKNSEVPAANATISSEKSIFGASQRRAGRGGAVLVVDADVWNAFTPVARRPPALLPRATPPPAAIDSLSARLSPSEANINVGKKKGSPQDIPHKAGVKLRNAVVIDLDAFDNNNNNSNKNISATSGHIGLIAGNLQRGSKLMGGGPYMNVSDIPQPIPLTSGGDDDEYGDARSGNVPHARRENTKCSRRLQELLDEQNNLETQRRLVHKGVLS</sequence>
<name>A0A0S4KLK1_BODSA</name>
<feature type="domain" description="Protein kinase" evidence="5">
    <location>
        <begin position="287"/>
        <end position="611"/>
    </location>
</feature>
<dbReference type="InterPro" id="IPR008271">
    <property type="entry name" value="Ser/Thr_kinase_AS"/>
</dbReference>
<reference evidence="7" key="1">
    <citation type="submission" date="2015-09" db="EMBL/GenBank/DDBJ databases">
        <authorList>
            <consortium name="Pathogen Informatics"/>
        </authorList>
    </citation>
    <scope>NUCLEOTIDE SEQUENCE [LARGE SCALE GENOMIC DNA]</scope>
    <source>
        <strain evidence="7">Lake Konstanz</strain>
    </source>
</reference>
<dbReference type="PANTHER" id="PTHR24346">
    <property type="entry name" value="MAP/MICROTUBULE AFFINITY-REGULATING KINASE"/>
    <property type="match status" value="1"/>
</dbReference>
<feature type="region of interest" description="Disordered" evidence="4">
    <location>
        <begin position="813"/>
        <end position="839"/>
    </location>
</feature>
<dbReference type="InterPro" id="IPR011009">
    <property type="entry name" value="Kinase-like_dom_sf"/>
</dbReference>
<evidence type="ECO:0000256" key="2">
    <source>
        <dbReference type="ARBA" id="ARBA00022840"/>
    </source>
</evidence>
<dbReference type="SUPFAM" id="SSF56112">
    <property type="entry name" value="Protein kinase-like (PK-like)"/>
    <property type="match status" value="1"/>
</dbReference>
<dbReference type="Pfam" id="PF00069">
    <property type="entry name" value="Pkinase"/>
    <property type="match status" value="1"/>
</dbReference>
<dbReference type="VEuPathDB" id="TriTrypDB:BSAL_94230"/>
<evidence type="ECO:0000313" key="6">
    <source>
        <dbReference type="EMBL" id="CUI14511.1"/>
    </source>
</evidence>
<dbReference type="GO" id="GO:0035556">
    <property type="term" value="P:intracellular signal transduction"/>
    <property type="evidence" value="ECO:0007669"/>
    <property type="project" value="TreeGrafter"/>
</dbReference>
<dbReference type="EMBL" id="CYKH01001364">
    <property type="protein sequence ID" value="CUI14511.1"/>
    <property type="molecule type" value="Genomic_DNA"/>
</dbReference>
<dbReference type="PROSITE" id="PS00107">
    <property type="entry name" value="PROTEIN_KINASE_ATP"/>
    <property type="match status" value="1"/>
</dbReference>
<dbReference type="Proteomes" id="UP000051952">
    <property type="component" value="Unassembled WGS sequence"/>
</dbReference>